<dbReference type="NCBIfam" id="NF001696">
    <property type="entry name" value="PRK00451.1"/>
    <property type="match status" value="1"/>
</dbReference>
<evidence type="ECO:0000259" key="9">
    <source>
        <dbReference type="Pfam" id="PF02347"/>
    </source>
</evidence>
<evidence type="ECO:0000256" key="5">
    <source>
        <dbReference type="ARBA" id="ARBA00046415"/>
    </source>
</evidence>
<dbReference type="CTD" id="2731"/>
<accession>A0A8B7Y218</accession>
<dbReference type="RefSeq" id="XP_022087218.1">
    <property type="nucleotide sequence ID" value="XM_022231526.1"/>
</dbReference>
<dbReference type="FunFam" id="3.40.640.10:FF:000007">
    <property type="entry name" value="glycine dehydrogenase (Decarboxylating), mitochondrial"/>
    <property type="match status" value="1"/>
</dbReference>
<dbReference type="FunFam" id="3.40.640.10:FF:000005">
    <property type="entry name" value="Glycine dehydrogenase (decarboxylating), mitochondrial"/>
    <property type="match status" value="1"/>
</dbReference>
<dbReference type="GeneID" id="110977417"/>
<dbReference type="OrthoDB" id="6537869at2759"/>
<dbReference type="GO" id="GO:0005960">
    <property type="term" value="C:glycine cleavage complex"/>
    <property type="evidence" value="ECO:0007669"/>
    <property type="project" value="TreeGrafter"/>
</dbReference>
<evidence type="ECO:0000313" key="12">
    <source>
        <dbReference type="RefSeq" id="XP_022087218.1"/>
    </source>
</evidence>
<dbReference type="HAMAP" id="MF_00711">
    <property type="entry name" value="GcvP"/>
    <property type="match status" value="1"/>
</dbReference>
<dbReference type="NCBIfam" id="TIGR00461">
    <property type="entry name" value="gcvP"/>
    <property type="match status" value="1"/>
</dbReference>
<dbReference type="PANTHER" id="PTHR11773">
    <property type="entry name" value="GLYCINE DEHYDROGENASE, DECARBOXYLATING"/>
    <property type="match status" value="1"/>
</dbReference>
<comment type="cofactor">
    <cofactor evidence="1 7 8">
        <name>pyridoxal 5'-phosphate</name>
        <dbReference type="ChEBI" id="CHEBI:597326"/>
    </cofactor>
</comment>
<keyword evidence="8" id="KW-0496">Mitochondrion</keyword>
<sequence length="1042" mass="115543">MFRLGRLGHARALTLAERPKRTAFSNITKQKYSSLVSKTSVPSTCVLGCTNTRHPRWAQQMEVYRCQQNCSQSTDSESRKLDRVYKRHDYFPDRHIGPNDADISEMLSFIGAESLDGLIEQTVPSSIRIQRPLDLDKAMTEPEIIGRLQQIADQNQLWRSYIGMGYYNCWVPTTIQRNILENPGWTTQYTPYQPEISQGRLQNLLNYQTMVADMTGLDIANSSLLDEGTAAAEAMTLCGRHTKRMKFFVDQKCHPQTIAIVKTRARPLGIEVQVVDRGEADFTGGDIAGILFQYPDTDGNIDDHHDLVEAAHSHGALAACATDLLALTLIKSPGEIGVDIAVGNSQRFGVPLGYGGPHAAFFAVRDKLKRQIPGRLVGVTRDVQNKPAYRLALQTREQHIRRDKATSNICTAQALLANMSAMYAIYHGPKELRHIATRVHNATHILAEGIKRTDHTIETGEFFFDTLKIRCAGDKNDMVQRAADKKINFRLYEDGAVGVSMDETVEEKDLNDLLEIFGCEATAADIADSFPGDQPPGSITETRHSRTTPYLEHPIFNTYHSETSLVRFMKILENKDLSLAHSMIPLGSCTMKLNSTTQMMPVSWPKFCNLHPFVPLSQAEGYKVLLEELEHDLCEITGYDNICFQPNSGAQGEYTGLMVIMAYLASKGEGHRKVCLIPMSAHGTNPASASLAGMTVKPIKVLANGSIDFEDLKKQVNTHKDDLAATMITYPSTNGIFEEGILDMCQLIHESGGQVYVDGANMNAQVGICRPGDYGGDVSHLNLHKTFCIPHGGGGPGMGPIGVKKHLAPFFPTNPITPPSSTTQPGAVPLGAISAAPWGSTSILPISWAYLKMMGLQGLQKASEVAILNANYMMKRLEGPYKILYKGHKGFIAHEFIVDTREFKQTCGVEAADIAKRLQDFGFHAPTMSWPVANTLMVEPTESEDKDELDRFCDAMLYIREEIDEIIDGRISLEQSPLKNAPHSQSIVMANHWPWPYTREQAAFPMPFVKPETKFWPSVGRIDDVYGDQNLVTSAPPMESYE</sequence>
<evidence type="ECO:0000259" key="10">
    <source>
        <dbReference type="Pfam" id="PF21478"/>
    </source>
</evidence>
<dbReference type="OMA" id="RNLICTC"/>
<dbReference type="Pfam" id="PF02347">
    <property type="entry name" value="GDC-P"/>
    <property type="match status" value="1"/>
</dbReference>
<reference evidence="12 13" key="1">
    <citation type="submission" date="2025-04" db="UniProtKB">
        <authorList>
            <consortium name="RefSeq"/>
        </authorList>
    </citation>
    <scope>IDENTIFICATION</scope>
</reference>
<evidence type="ECO:0000256" key="7">
    <source>
        <dbReference type="PIRSR" id="PIRSR603437-50"/>
    </source>
</evidence>
<evidence type="ECO:0000256" key="1">
    <source>
        <dbReference type="ARBA" id="ARBA00001933"/>
    </source>
</evidence>
<evidence type="ECO:0000256" key="6">
    <source>
        <dbReference type="ARBA" id="ARBA00049026"/>
    </source>
</evidence>
<dbReference type="FunFam" id="3.90.1150.10:FF:000025">
    <property type="entry name" value="Glycine cleavage system P protein"/>
    <property type="match status" value="1"/>
</dbReference>
<feature type="domain" description="Glycine cleavage system P-protein N-terminal" evidence="9">
    <location>
        <begin position="93"/>
        <end position="517"/>
    </location>
</feature>
<evidence type="ECO:0000256" key="2">
    <source>
        <dbReference type="ARBA" id="ARBA00010756"/>
    </source>
</evidence>
<dbReference type="Proteomes" id="UP000694845">
    <property type="component" value="Unplaced"/>
</dbReference>
<dbReference type="InterPro" id="IPR015424">
    <property type="entry name" value="PyrdxlP-dep_Trfase"/>
</dbReference>
<dbReference type="EC" id="1.4.4.2" evidence="8"/>
<dbReference type="Gene3D" id="3.40.640.10">
    <property type="entry name" value="Type I PLP-dependent aspartate aminotransferase-like (Major domain)"/>
    <property type="match status" value="2"/>
</dbReference>
<dbReference type="InterPro" id="IPR020581">
    <property type="entry name" value="GDC_P"/>
</dbReference>
<comment type="similarity">
    <text evidence="2 8">Belongs to the GcvP family.</text>
</comment>
<keyword evidence="8" id="KW-0809">Transit peptide</keyword>
<dbReference type="CDD" id="cd00613">
    <property type="entry name" value="GDC-P"/>
    <property type="match status" value="2"/>
</dbReference>
<evidence type="ECO:0000256" key="3">
    <source>
        <dbReference type="ARBA" id="ARBA00022898"/>
    </source>
</evidence>
<dbReference type="Gene3D" id="3.90.1150.10">
    <property type="entry name" value="Aspartate Aminotransferase, domain 1"/>
    <property type="match status" value="2"/>
</dbReference>
<dbReference type="Pfam" id="PF21478">
    <property type="entry name" value="GcvP2_C"/>
    <property type="match status" value="1"/>
</dbReference>
<dbReference type="InterPro" id="IPR015421">
    <property type="entry name" value="PyrdxlP-dep_Trfase_major"/>
</dbReference>
<dbReference type="GO" id="GO:0019464">
    <property type="term" value="P:glycine decarboxylation via glycine cleavage system"/>
    <property type="evidence" value="ECO:0007669"/>
    <property type="project" value="TreeGrafter"/>
</dbReference>
<dbReference type="GO" id="GO:0030170">
    <property type="term" value="F:pyridoxal phosphate binding"/>
    <property type="evidence" value="ECO:0007669"/>
    <property type="project" value="TreeGrafter"/>
</dbReference>
<dbReference type="GO" id="GO:0016594">
    <property type="term" value="F:glycine binding"/>
    <property type="evidence" value="ECO:0007669"/>
    <property type="project" value="TreeGrafter"/>
</dbReference>
<dbReference type="InterPro" id="IPR049316">
    <property type="entry name" value="GDC-P_C"/>
</dbReference>
<dbReference type="GO" id="GO:0004375">
    <property type="term" value="F:glycine dehydrogenase (decarboxylating) activity"/>
    <property type="evidence" value="ECO:0007669"/>
    <property type="project" value="UniProtKB-UniRule"/>
</dbReference>
<proteinExistence type="inferred from homology"/>
<dbReference type="GO" id="GO:0005739">
    <property type="term" value="C:mitochondrion"/>
    <property type="evidence" value="ECO:0007669"/>
    <property type="project" value="UniProtKB-SubCell"/>
</dbReference>
<dbReference type="PANTHER" id="PTHR11773:SF1">
    <property type="entry name" value="GLYCINE DEHYDROGENASE (DECARBOXYLATING), MITOCHONDRIAL"/>
    <property type="match status" value="1"/>
</dbReference>
<keyword evidence="3 7" id="KW-0663">Pyridoxal phosphate</keyword>
<dbReference type="InterPro" id="IPR015422">
    <property type="entry name" value="PyrdxlP-dep_Trfase_small"/>
</dbReference>
<gene>
    <name evidence="12 13" type="primary">LOC110977417</name>
</gene>
<evidence type="ECO:0000256" key="4">
    <source>
        <dbReference type="ARBA" id="ARBA00023002"/>
    </source>
</evidence>
<keyword evidence="4 8" id="KW-0560">Oxidoreductase</keyword>
<evidence type="ECO:0000313" key="13">
    <source>
        <dbReference type="RefSeq" id="XP_022087219.1"/>
    </source>
</evidence>
<comment type="subcellular location">
    <subcellularLocation>
        <location evidence="8">Mitochondrion</location>
    </subcellularLocation>
</comment>
<comment type="subunit">
    <text evidence="5">Homodimer. The glycine cleavage system is composed of four proteins: P, T, L and H.</text>
</comment>
<protein>
    <recommendedName>
        <fullName evidence="8">Glycine cleavage system P protein</fullName>
        <ecNumber evidence="8">1.4.4.2</ecNumber>
    </recommendedName>
</protein>
<dbReference type="KEGG" id="aplc:110977417"/>
<dbReference type="AlphaFoldDB" id="A0A8B7Y218"/>
<evidence type="ECO:0000256" key="8">
    <source>
        <dbReference type="RuleBase" id="RU364056"/>
    </source>
</evidence>
<comment type="catalytic activity">
    <reaction evidence="6 8">
        <text>N(6)-[(R)-lipoyl]-L-lysyl-[glycine-cleavage complex H protein] + glycine + H(+) = N(6)-[(R)-S(8)-aminomethyldihydrolipoyl]-L-lysyl-[glycine-cleavage complex H protein] + CO2</text>
        <dbReference type="Rhea" id="RHEA:24304"/>
        <dbReference type="Rhea" id="RHEA-COMP:10494"/>
        <dbReference type="Rhea" id="RHEA-COMP:10495"/>
        <dbReference type="ChEBI" id="CHEBI:15378"/>
        <dbReference type="ChEBI" id="CHEBI:16526"/>
        <dbReference type="ChEBI" id="CHEBI:57305"/>
        <dbReference type="ChEBI" id="CHEBI:83099"/>
        <dbReference type="ChEBI" id="CHEBI:83143"/>
        <dbReference type="EC" id="1.4.4.2"/>
    </reaction>
</comment>
<feature type="modified residue" description="N6-(pyridoxal phosphate)lysine" evidence="7">
    <location>
        <position position="785"/>
    </location>
</feature>
<keyword evidence="11" id="KW-1185">Reference proteome</keyword>
<dbReference type="FunFam" id="3.90.1150.10:FF:000007">
    <property type="entry name" value="Glycine dehydrogenase (decarboxylating), mitochondrial"/>
    <property type="match status" value="1"/>
</dbReference>
<name>A0A8B7Y218_ACAPL</name>
<evidence type="ECO:0000313" key="11">
    <source>
        <dbReference type="Proteomes" id="UP000694845"/>
    </source>
</evidence>
<comment type="function">
    <text evidence="8">The glycine cleavage system catalyzes the degradation of glycine.</text>
</comment>
<dbReference type="InterPro" id="IPR003437">
    <property type="entry name" value="GcvP"/>
</dbReference>
<dbReference type="InterPro" id="IPR049315">
    <property type="entry name" value="GDC-P_N"/>
</dbReference>
<feature type="domain" description="Glycine dehydrogenase C-terminal" evidence="10">
    <location>
        <begin position="862"/>
        <end position="983"/>
    </location>
</feature>
<dbReference type="SUPFAM" id="SSF53383">
    <property type="entry name" value="PLP-dependent transferases"/>
    <property type="match status" value="2"/>
</dbReference>
<organism evidence="11 13">
    <name type="scientific">Acanthaster planci</name>
    <name type="common">Crown-of-thorns starfish</name>
    <dbReference type="NCBI Taxonomy" id="133434"/>
    <lineage>
        <taxon>Eukaryota</taxon>
        <taxon>Metazoa</taxon>
        <taxon>Echinodermata</taxon>
        <taxon>Eleutherozoa</taxon>
        <taxon>Asterozoa</taxon>
        <taxon>Asteroidea</taxon>
        <taxon>Valvatacea</taxon>
        <taxon>Valvatida</taxon>
        <taxon>Acanthasteridae</taxon>
        <taxon>Acanthaster</taxon>
    </lineage>
</organism>
<dbReference type="RefSeq" id="XP_022087219.1">
    <property type="nucleotide sequence ID" value="XM_022231527.1"/>
</dbReference>